<dbReference type="GO" id="GO:0009252">
    <property type="term" value="P:peptidoglycan biosynthetic process"/>
    <property type="evidence" value="ECO:0007669"/>
    <property type="project" value="UniProtKB-UniRule"/>
</dbReference>
<dbReference type="GO" id="GO:0003723">
    <property type="term" value="F:RNA binding"/>
    <property type="evidence" value="ECO:0007669"/>
    <property type="project" value="UniProtKB-UniRule"/>
</dbReference>
<dbReference type="InterPro" id="IPR001374">
    <property type="entry name" value="R3H_dom"/>
</dbReference>
<dbReference type="SUPFAM" id="SSF82708">
    <property type="entry name" value="R3H domain"/>
    <property type="match status" value="1"/>
</dbReference>
<dbReference type="Pfam" id="PF14804">
    <property type="entry name" value="Jag_N"/>
    <property type="match status" value="1"/>
</dbReference>
<dbReference type="PANTHER" id="PTHR35800:SF1">
    <property type="entry name" value="RNA-BINDING PROTEIN KHPB"/>
    <property type="match status" value="1"/>
</dbReference>
<comment type="function">
    <text evidence="6">A probable RNA chaperone. Forms a complex with KhpA which binds to cellular RNA and controls its expression. Plays a role in peptidoglycan (PG) homeostasis and cell length regulation.</text>
</comment>
<keyword evidence="5 6" id="KW-0961">Cell wall biogenesis/degradation</keyword>
<name>A0A4P6LVG2_9FIRM</name>
<dbReference type="GO" id="GO:0005737">
    <property type="term" value="C:cytoplasm"/>
    <property type="evidence" value="ECO:0007669"/>
    <property type="project" value="UniProtKB-SubCell"/>
</dbReference>
<dbReference type="SMART" id="SM01245">
    <property type="entry name" value="Jag_N"/>
    <property type="match status" value="1"/>
</dbReference>
<evidence type="ECO:0000256" key="2">
    <source>
        <dbReference type="ARBA" id="ARBA00022884"/>
    </source>
</evidence>
<evidence type="ECO:0000256" key="6">
    <source>
        <dbReference type="HAMAP-Rule" id="MF_00867"/>
    </source>
</evidence>
<dbReference type="Gene3D" id="3.30.300.20">
    <property type="match status" value="1"/>
</dbReference>
<dbReference type="HAMAP" id="MF_00867">
    <property type="entry name" value="KhpB"/>
    <property type="match status" value="1"/>
</dbReference>
<dbReference type="InterPro" id="IPR038008">
    <property type="entry name" value="Jag_KH"/>
</dbReference>
<keyword evidence="3 6" id="KW-0133">Cell shape</keyword>
<dbReference type="NCBIfam" id="NF041568">
    <property type="entry name" value="Jag_EloR"/>
    <property type="match status" value="1"/>
</dbReference>
<dbReference type="KEGG" id="bpro:PMF13cell1_01556"/>
<dbReference type="Gene3D" id="3.30.1370.50">
    <property type="entry name" value="R3H-like domain"/>
    <property type="match status" value="1"/>
</dbReference>
<dbReference type="PANTHER" id="PTHR35800">
    <property type="entry name" value="PROTEIN JAG"/>
    <property type="match status" value="1"/>
</dbReference>
<keyword evidence="2 6" id="KW-0694">RNA-binding</keyword>
<dbReference type="PROSITE" id="PS51061">
    <property type="entry name" value="R3H"/>
    <property type="match status" value="1"/>
</dbReference>
<proteinExistence type="inferred from homology"/>
<dbReference type="InterPro" id="IPR038247">
    <property type="entry name" value="Jag_N_dom_sf"/>
</dbReference>
<dbReference type="CDD" id="cd02414">
    <property type="entry name" value="KH-II_Jag"/>
    <property type="match status" value="1"/>
</dbReference>
<feature type="domain" description="R3H" evidence="8">
    <location>
        <begin position="219"/>
        <end position="285"/>
    </location>
</feature>
<reference evidence="9 10" key="1">
    <citation type="submission" date="2019-01" db="EMBL/GenBank/DDBJ databases">
        <title>PMF-metabolizing Aryl O-demethylase.</title>
        <authorList>
            <person name="Kim M."/>
        </authorList>
    </citation>
    <scope>NUCLEOTIDE SEQUENCE [LARGE SCALE GENOMIC DNA]</scope>
    <source>
        <strain evidence="9 10">PMF1</strain>
    </source>
</reference>
<dbReference type="InterPro" id="IPR032782">
    <property type="entry name" value="KhpB_N"/>
</dbReference>
<dbReference type="InterPro" id="IPR034079">
    <property type="entry name" value="R3H_KhpB"/>
</dbReference>
<dbReference type="GO" id="GO:0008360">
    <property type="term" value="P:regulation of cell shape"/>
    <property type="evidence" value="ECO:0007669"/>
    <property type="project" value="UniProtKB-KW"/>
</dbReference>
<dbReference type="Proteomes" id="UP000289794">
    <property type="component" value="Chromosome"/>
</dbReference>
<accession>A0A4P6LVG2</accession>
<feature type="region of interest" description="Disordered" evidence="7">
    <location>
        <begin position="64"/>
        <end position="129"/>
    </location>
</feature>
<evidence type="ECO:0000313" key="10">
    <source>
        <dbReference type="Proteomes" id="UP000289794"/>
    </source>
</evidence>
<dbReference type="RefSeq" id="WP_029471012.1">
    <property type="nucleotide sequence ID" value="NZ_AP031439.1"/>
</dbReference>
<comment type="subcellular location">
    <subcellularLocation>
        <location evidence="6">Cytoplasm</location>
    </subcellularLocation>
</comment>
<dbReference type="Pfam" id="PF13083">
    <property type="entry name" value="KH_KhpA-B"/>
    <property type="match status" value="1"/>
</dbReference>
<protein>
    <recommendedName>
        <fullName evidence="6">RNA-binding protein KhpB</fullName>
    </recommendedName>
    <alternativeName>
        <fullName evidence="6">RNA-binding protein EloR</fullName>
    </alternativeName>
</protein>
<evidence type="ECO:0000256" key="3">
    <source>
        <dbReference type="ARBA" id="ARBA00022960"/>
    </source>
</evidence>
<dbReference type="AlphaFoldDB" id="A0A4P6LVG2"/>
<comment type="domain">
    <text evidence="6">Has an N-terminal Jag-N domain and 2 RNA-binding domains (KH and R3H).</text>
</comment>
<comment type="subunit">
    <text evidence="6">Forms a complex with KhpA.</text>
</comment>
<dbReference type="SMART" id="SM00393">
    <property type="entry name" value="R3H"/>
    <property type="match status" value="1"/>
</dbReference>
<dbReference type="InterPro" id="IPR036867">
    <property type="entry name" value="R3H_dom_sf"/>
</dbReference>
<dbReference type="GO" id="GO:0071555">
    <property type="term" value="P:cell wall organization"/>
    <property type="evidence" value="ECO:0007669"/>
    <property type="project" value="UniProtKB-KW"/>
</dbReference>
<dbReference type="CDD" id="cd02644">
    <property type="entry name" value="R3H_jag"/>
    <property type="match status" value="1"/>
</dbReference>
<organism evidence="9 10">
    <name type="scientific">Blautia producta</name>
    <dbReference type="NCBI Taxonomy" id="33035"/>
    <lineage>
        <taxon>Bacteria</taxon>
        <taxon>Bacillati</taxon>
        <taxon>Bacillota</taxon>
        <taxon>Clostridia</taxon>
        <taxon>Lachnospirales</taxon>
        <taxon>Lachnospiraceae</taxon>
        <taxon>Blautia</taxon>
    </lineage>
</organism>
<dbReference type="Gene3D" id="3.30.30.80">
    <property type="entry name" value="probable RNA-binding protein from clostridium symbiosum atcc 14940"/>
    <property type="match status" value="1"/>
</dbReference>
<sequence>MEFKEFSAKTVDEAITKACLDFETSSENLEIQVLFEGSSGFLGFGAKPARVNVRRKEVSLPEEPVIKEAVPVKEERKEEAKEERKETKREFKSEPKKEPKREPKKEVRRTEAPKEEVKPQHEERKVVERTEEEITAVKADAEKFLNGVFKAMELEVEIKMEYKSAEGNLEIEFLGEDMGILIGKRGQTLDSLQYLTSLVVNKGRQGYIRVKLDTEDYRNRRKETLENLAKSIAYKVRKTRKPVSLEPMNPYERRIIHSALQGNRYVETYSEGNEPYRHVVVKLKK</sequence>
<comment type="caution">
    <text evidence="6">Lacks conserved residue(s) required for the propagation of feature annotation.</text>
</comment>
<comment type="similarity">
    <text evidence="6">Belongs to the KhpB RNA-binding protein family.</text>
</comment>
<gene>
    <name evidence="6" type="primary">khpB</name>
    <name evidence="6" type="synonym">eloR</name>
    <name evidence="9" type="ORF">PMF13cell1_01556</name>
</gene>
<evidence type="ECO:0000256" key="4">
    <source>
        <dbReference type="ARBA" id="ARBA00023186"/>
    </source>
</evidence>
<dbReference type="InterPro" id="IPR015946">
    <property type="entry name" value="KH_dom-like_a/b"/>
</dbReference>
<dbReference type="EMBL" id="CP035945">
    <property type="protein sequence ID" value="QBE96029.1"/>
    <property type="molecule type" value="Genomic_DNA"/>
</dbReference>
<evidence type="ECO:0000313" key="9">
    <source>
        <dbReference type="EMBL" id="QBE96029.1"/>
    </source>
</evidence>
<keyword evidence="1 6" id="KW-0963">Cytoplasm</keyword>
<evidence type="ECO:0000256" key="5">
    <source>
        <dbReference type="ARBA" id="ARBA00023316"/>
    </source>
</evidence>
<dbReference type="InterPro" id="IPR039247">
    <property type="entry name" value="KhpB"/>
</dbReference>
<dbReference type="Pfam" id="PF01424">
    <property type="entry name" value="R3H"/>
    <property type="match status" value="1"/>
</dbReference>
<evidence type="ECO:0000256" key="1">
    <source>
        <dbReference type="ARBA" id="ARBA00022490"/>
    </source>
</evidence>
<keyword evidence="4 6" id="KW-0143">Chaperone</keyword>
<evidence type="ECO:0000259" key="8">
    <source>
        <dbReference type="PROSITE" id="PS51061"/>
    </source>
</evidence>
<evidence type="ECO:0000256" key="7">
    <source>
        <dbReference type="SAM" id="MobiDB-lite"/>
    </source>
</evidence>